<dbReference type="EMBL" id="CACVKT020009531">
    <property type="protein sequence ID" value="CAC5422233.1"/>
    <property type="molecule type" value="Genomic_DNA"/>
</dbReference>
<dbReference type="AlphaFoldDB" id="A0A6J8EQP5"/>
<organism evidence="1 2">
    <name type="scientific">Mytilus coruscus</name>
    <name type="common">Sea mussel</name>
    <dbReference type="NCBI Taxonomy" id="42192"/>
    <lineage>
        <taxon>Eukaryota</taxon>
        <taxon>Metazoa</taxon>
        <taxon>Spiralia</taxon>
        <taxon>Lophotrochozoa</taxon>
        <taxon>Mollusca</taxon>
        <taxon>Bivalvia</taxon>
        <taxon>Autobranchia</taxon>
        <taxon>Pteriomorphia</taxon>
        <taxon>Mytilida</taxon>
        <taxon>Mytiloidea</taxon>
        <taxon>Mytilidae</taxon>
        <taxon>Mytilinae</taxon>
        <taxon>Mytilus</taxon>
    </lineage>
</organism>
<dbReference type="PANTHER" id="PTHR47018">
    <property type="entry name" value="CXC DOMAIN-CONTAINING PROTEIN-RELATED"/>
    <property type="match status" value="1"/>
</dbReference>
<keyword evidence="2" id="KW-1185">Reference proteome</keyword>
<sequence>MIMKLNQQLVDCGTVLQNKQLFAKQSIGDRVAQEMKYHPSCLAIVYNREREQRDKQRPNAVLCWLQTSLKLNEKESVVCLFLDLANLDEKIDTTWFFFYTCTLYALDMKEKCLQTMSELEAHTKDRDVLLMFEKDIGPAIEFACNYNGIIHVEKTPEMIRCHLSTKKTTFFGSLVSEDIDDIYLLCYSSRKIIQHGLDNKSYLDYVC</sequence>
<dbReference type="Proteomes" id="UP000507470">
    <property type="component" value="Unassembled WGS sequence"/>
</dbReference>
<proteinExistence type="predicted"/>
<protein>
    <submittedName>
        <fullName evidence="1">Uncharacterized protein</fullName>
    </submittedName>
</protein>
<gene>
    <name evidence="1" type="ORF">MCOR_54295</name>
</gene>
<evidence type="ECO:0000313" key="1">
    <source>
        <dbReference type="EMBL" id="CAC5422233.1"/>
    </source>
</evidence>
<reference evidence="1 2" key="1">
    <citation type="submission" date="2020-06" db="EMBL/GenBank/DDBJ databases">
        <authorList>
            <person name="Li R."/>
            <person name="Bekaert M."/>
        </authorList>
    </citation>
    <scope>NUCLEOTIDE SEQUENCE [LARGE SCALE GENOMIC DNA]</scope>
    <source>
        <strain evidence="2">wild</strain>
    </source>
</reference>
<evidence type="ECO:0000313" key="2">
    <source>
        <dbReference type="Proteomes" id="UP000507470"/>
    </source>
</evidence>
<accession>A0A6J8EQP5</accession>
<dbReference type="PANTHER" id="PTHR47018:SF4">
    <property type="match status" value="1"/>
</dbReference>
<name>A0A6J8EQP5_MYTCO</name>